<keyword evidence="3" id="KW-0808">Transferase</keyword>
<dbReference type="SUPFAM" id="SSF53335">
    <property type="entry name" value="S-adenosyl-L-methionine-dependent methyltransferases"/>
    <property type="match status" value="1"/>
</dbReference>
<evidence type="ECO:0000259" key="2">
    <source>
        <dbReference type="Pfam" id="PF13649"/>
    </source>
</evidence>
<gene>
    <name evidence="3" type="ORF">L2A60_13070</name>
</gene>
<dbReference type="GO" id="GO:0032259">
    <property type="term" value="P:methylation"/>
    <property type="evidence" value="ECO:0007669"/>
    <property type="project" value="UniProtKB-KW"/>
</dbReference>
<protein>
    <submittedName>
        <fullName evidence="3">Class I SAM-dependent methyltransferase</fullName>
    </submittedName>
</protein>
<dbReference type="Gene3D" id="3.40.50.150">
    <property type="entry name" value="Vaccinia Virus protein VP39"/>
    <property type="match status" value="1"/>
</dbReference>
<keyword evidence="4" id="KW-1185">Reference proteome</keyword>
<dbReference type="EMBL" id="JAKGBZ010000026">
    <property type="protein sequence ID" value="MCF3947609.1"/>
    <property type="molecule type" value="Genomic_DNA"/>
</dbReference>
<dbReference type="Pfam" id="PF13649">
    <property type="entry name" value="Methyltransf_25"/>
    <property type="match status" value="1"/>
</dbReference>
<evidence type="ECO:0000313" key="4">
    <source>
        <dbReference type="Proteomes" id="UP001521209"/>
    </source>
</evidence>
<dbReference type="InterPro" id="IPR041698">
    <property type="entry name" value="Methyltransf_25"/>
</dbReference>
<dbReference type="InterPro" id="IPR029063">
    <property type="entry name" value="SAM-dependent_MTases_sf"/>
</dbReference>
<evidence type="ECO:0000259" key="1">
    <source>
        <dbReference type="Pfam" id="PF10119"/>
    </source>
</evidence>
<evidence type="ECO:0000313" key="3">
    <source>
        <dbReference type="EMBL" id="MCF3947609.1"/>
    </source>
</evidence>
<accession>A0ABS9E1Z4</accession>
<name>A0ABS9E1Z4_9PROT</name>
<dbReference type="GO" id="GO:0008168">
    <property type="term" value="F:methyltransferase activity"/>
    <property type="evidence" value="ECO:0007669"/>
    <property type="project" value="UniProtKB-KW"/>
</dbReference>
<keyword evidence="3" id="KW-0489">Methyltransferase</keyword>
<proteinExistence type="predicted"/>
<comment type="caution">
    <text evidence="3">The sequence shown here is derived from an EMBL/GenBank/DDBJ whole genome shotgun (WGS) entry which is preliminary data.</text>
</comment>
<dbReference type="RefSeq" id="WP_235704860.1">
    <property type="nucleotide sequence ID" value="NZ_JAKGBZ010000026.1"/>
</dbReference>
<organism evidence="3 4">
    <name type="scientific">Acidiphilium iwatense</name>
    <dbReference type="NCBI Taxonomy" id="768198"/>
    <lineage>
        <taxon>Bacteria</taxon>
        <taxon>Pseudomonadati</taxon>
        <taxon>Pseudomonadota</taxon>
        <taxon>Alphaproteobacteria</taxon>
        <taxon>Acetobacterales</taxon>
        <taxon>Acidocellaceae</taxon>
        <taxon>Acidiphilium</taxon>
    </lineage>
</organism>
<dbReference type="Pfam" id="PF10119">
    <property type="entry name" value="MethyTransf_Reg"/>
    <property type="match status" value="1"/>
</dbReference>
<feature type="domain" description="Methyltransferase" evidence="2">
    <location>
        <begin position="49"/>
        <end position="150"/>
    </location>
</feature>
<sequence length="517" mass="55639">MSWGGGYVTDIAYAPGFYAEQSPRQMALTALVAGFAAPIPNRDGAFHFVDIGCGRGFTALILAAANPGWQVTGLDFNPAHVAAARSLAARAGIANCRFVEADLARFAESPTAMALPEIDAASLHGVWTWVAPPVRDGVLRLLDAKLKPGGLCHVSYDVLPAWRGMLGLQRLMRESGSRLAFRADRQAERGFGLVRRLAEAGDDVVEPWARRIIEHIADKPAAYLAHEFMNENWAPCFHIDVAVRFAEAKLSYAGSARLLENFPDLIIGDVARAIAAEFEDPVMLELIKDVCTGQPLRHDVFIRGAMRLEPARRDAMLSGIWLGLAVPHARRKLEFNTSSGRATMNEALYEPVFARLAQGPASIGELLDVARRGDPARTTVTQPAELAAMLVGTGQAVAVADPAARMDPASVRLNAAMFAEIAQGGSVMQPVGLAVPALGGGFTLPGLAAFAVLRQQDWLNEATIGQALPRPDRATLTRWAEDVAERTDAETHEKITDAFASFFEDQAEMLNALGLVC</sequence>
<reference evidence="3 4" key="1">
    <citation type="submission" date="2022-01" db="EMBL/GenBank/DDBJ databases">
        <authorList>
            <person name="Won M."/>
            <person name="Kim S.-J."/>
            <person name="Kwon S.-W."/>
        </authorList>
    </citation>
    <scope>NUCLEOTIDE SEQUENCE [LARGE SCALE GENOMIC DNA]</scope>
    <source>
        <strain evidence="3 4">KCTC 23505</strain>
    </source>
</reference>
<feature type="domain" description="Methyltransferase regulatory" evidence="1">
    <location>
        <begin position="221"/>
        <end position="303"/>
    </location>
</feature>
<dbReference type="CDD" id="cd02440">
    <property type="entry name" value="AdoMet_MTases"/>
    <property type="match status" value="1"/>
</dbReference>
<dbReference type="Proteomes" id="UP001521209">
    <property type="component" value="Unassembled WGS sequence"/>
</dbReference>
<dbReference type="InterPro" id="IPR018773">
    <property type="entry name" value="MeTrfase_reg_dom_prd"/>
</dbReference>